<dbReference type="GO" id="GO:0007059">
    <property type="term" value="P:chromosome segregation"/>
    <property type="evidence" value="ECO:0007669"/>
    <property type="project" value="UniProtKB-UniRule"/>
</dbReference>
<comment type="similarity">
    <text evidence="7">Belongs to the type II topoisomerase GyrA/ParC subunit family. ParC type 1 subfamily.</text>
</comment>
<dbReference type="Proteomes" id="UP000189021">
    <property type="component" value="Unassembled WGS sequence"/>
</dbReference>
<dbReference type="InterPro" id="IPR013758">
    <property type="entry name" value="Topo_IIA_A/C_ab"/>
</dbReference>
<dbReference type="InterPro" id="IPR013760">
    <property type="entry name" value="Topo_IIA-like_dom_sf"/>
</dbReference>
<dbReference type="PROSITE" id="PS52040">
    <property type="entry name" value="TOPO_IIA"/>
    <property type="match status" value="1"/>
</dbReference>
<dbReference type="GO" id="GO:0003677">
    <property type="term" value="F:DNA binding"/>
    <property type="evidence" value="ECO:0007669"/>
    <property type="project" value="UniProtKB-UniRule"/>
</dbReference>
<comment type="caution">
    <text evidence="10">The sequence shown here is derived from an EMBL/GenBank/DDBJ whole genome shotgun (WGS) entry which is preliminary data.</text>
</comment>
<dbReference type="InterPro" id="IPR006691">
    <property type="entry name" value="GyrA/parC_rep"/>
</dbReference>
<evidence type="ECO:0000313" key="10">
    <source>
        <dbReference type="EMBL" id="OOE39582.1"/>
    </source>
</evidence>
<dbReference type="NCBIfam" id="TIGR01062">
    <property type="entry name" value="parC_Gneg"/>
    <property type="match status" value="1"/>
</dbReference>
<dbReference type="GO" id="GO:0006265">
    <property type="term" value="P:DNA topological change"/>
    <property type="evidence" value="ECO:0007669"/>
    <property type="project" value="UniProtKB-UniRule"/>
</dbReference>
<dbReference type="GO" id="GO:0009330">
    <property type="term" value="C:DNA topoisomerase type II (double strand cut, ATP-hydrolyzing) complex"/>
    <property type="evidence" value="ECO:0007669"/>
    <property type="project" value="TreeGrafter"/>
</dbReference>
<reference evidence="10 11" key="1">
    <citation type="journal article" date="2017" name="Genome Announc.">
        <title>Draft Genome Sequences of Salinivibrio proteolyticus, Salinivibrio sharmensis, Salinivibrio siamensis, Salinivibrio costicola subsp. alcaliphilus, Salinivibrio costicola subsp. vallismortis, and 29 New Isolates Belonging to the Genus Salinivibrio.</title>
        <authorList>
            <person name="Lopez-Hermoso C."/>
            <person name="de la Haba R.R."/>
            <person name="Sanchez-Porro C."/>
            <person name="Bayliss S.C."/>
            <person name="Feil E.J."/>
            <person name="Ventosa A."/>
        </authorList>
    </citation>
    <scope>NUCLEOTIDE SEQUENCE [LARGE SCALE GENOMIC DNA]</scope>
    <source>
        <strain evidence="10 11">AL184</strain>
    </source>
</reference>
<dbReference type="PANTHER" id="PTHR43493">
    <property type="entry name" value="DNA GYRASE/TOPOISOMERASE SUBUNIT A"/>
    <property type="match status" value="1"/>
</dbReference>
<keyword evidence="11" id="KW-1185">Reference proteome</keyword>
<dbReference type="Pfam" id="PF03989">
    <property type="entry name" value="DNA_gyraseA_C"/>
    <property type="match status" value="1"/>
</dbReference>
<dbReference type="CDD" id="cd00187">
    <property type="entry name" value="TOP4c"/>
    <property type="match status" value="1"/>
</dbReference>
<dbReference type="GO" id="GO:0005694">
    <property type="term" value="C:chromosome"/>
    <property type="evidence" value="ECO:0007669"/>
    <property type="project" value="InterPro"/>
</dbReference>
<dbReference type="FunFam" id="1.10.268.10:FF:000001">
    <property type="entry name" value="DNA gyrase subunit A"/>
    <property type="match status" value="1"/>
</dbReference>
<keyword evidence="3 7" id="KW-0799">Topoisomerase</keyword>
<dbReference type="EMBL" id="MUEK01000007">
    <property type="protein sequence ID" value="OOE39582.1"/>
    <property type="molecule type" value="Genomic_DNA"/>
</dbReference>
<dbReference type="SMART" id="SM00434">
    <property type="entry name" value="TOP4c"/>
    <property type="match status" value="1"/>
</dbReference>
<dbReference type="Pfam" id="PF00521">
    <property type="entry name" value="DNA_topoisoIV"/>
    <property type="match status" value="1"/>
</dbReference>
<evidence type="ECO:0000256" key="2">
    <source>
        <dbReference type="ARBA" id="ARBA00022475"/>
    </source>
</evidence>
<dbReference type="Gene3D" id="3.30.1360.40">
    <property type="match status" value="1"/>
</dbReference>
<keyword evidence="6 7" id="KW-0413">Isomerase</keyword>
<feature type="active site" description="O-(5'-phospho-DNA)-tyrosine intermediate" evidence="7 8">
    <location>
        <position position="124"/>
    </location>
</feature>
<comment type="catalytic activity">
    <reaction evidence="1 7 8">
        <text>ATP-dependent breakage, passage and rejoining of double-stranded DNA.</text>
        <dbReference type="EC" id="5.6.2.2"/>
    </reaction>
</comment>
<evidence type="ECO:0000256" key="8">
    <source>
        <dbReference type="PROSITE-ProRule" id="PRU01384"/>
    </source>
</evidence>
<evidence type="ECO:0000313" key="11">
    <source>
        <dbReference type="Proteomes" id="UP000189021"/>
    </source>
</evidence>
<dbReference type="RefSeq" id="WP_077659273.1">
    <property type="nucleotide sequence ID" value="NZ_CP040021.1"/>
</dbReference>
<feature type="site" description="Interaction with DNA" evidence="7">
    <location>
        <position position="79"/>
    </location>
</feature>
<dbReference type="InterPro" id="IPR002205">
    <property type="entry name" value="Topo_IIA_dom_A"/>
</dbReference>
<sequence length="749" mass="83515">MTEVTYDGVEQLALRQFTEDAYLNYSMYVIMDRALPFIGDGLKPVQRRIIYAMSELGLSATAKYKKSARTVGDVLGKYHPHGDSACYEAMVLMAQPFSYRYPLVDGQGNWGAPDDPKSFAAMRYTESRLSRFSEVLLQELGQGTVEWGPNFDGTMKEPKTLPARLPHILLNGITGIAVGMATDIPPHNARELANALAAMIDKPSLDLDGVLEHVQGPDYPTEAEVITPKSDLKKLYASGRGSIKMRALWHKESNEIVITALPHQVSGAKLLEQIANQMRAKKLPMVDDLRDESDHENPTRIVIVPRSNRVDCDQLMDHLFVSTDLEKNYRVNLNMIGLDGRPQVKGLQGILSEWLTFRRQTVRRRLEHRLEKVLARLHILEGLLAAYLNIDEVIEIIRSEDEPKAELIARFGLSEKQAEAILEIKLRQLAKLEEIKIRGEQDELSKERDKLEKLLGSDRRLNTLIKKEILADAEKYGDDRRSPLVERAEAKALTERDLVPSEPITVVLSDKGWIRHAKGHDVDASGLNYKAGDKFLDAAPGKINQPAVFLGSDGRSYAIESHTLPSARSQGEPITGRINITPGSSIRHVLMADEGQFTLVASDAGYGFVCKQADMLSKNRSGKALLTVPDQAEVMPPRQVVDLESDLIVAISNEGRMLVFPVHELPQLSKGKGNKIINIPGARAKSREEVLSQLYVVPANAGVTLHAGKRKLTLKPDDLTHYRGERGRRGSMLPRGLQRVDHIEILPER</sequence>
<keyword evidence="5 7" id="KW-0472">Membrane</keyword>
<keyword evidence="2 7" id="KW-1003">Cell membrane</keyword>
<dbReference type="SUPFAM" id="SSF56719">
    <property type="entry name" value="Type II DNA topoisomerase"/>
    <property type="match status" value="1"/>
</dbReference>
<dbReference type="NCBIfam" id="NF004044">
    <property type="entry name" value="PRK05561.1"/>
    <property type="match status" value="1"/>
</dbReference>
<proteinExistence type="inferred from homology"/>
<dbReference type="InterPro" id="IPR050220">
    <property type="entry name" value="Type_II_DNA_Topoisomerases"/>
</dbReference>
<evidence type="ECO:0000256" key="5">
    <source>
        <dbReference type="ARBA" id="ARBA00023136"/>
    </source>
</evidence>
<dbReference type="EC" id="5.6.2.2" evidence="7"/>
<dbReference type="GO" id="GO:0003918">
    <property type="term" value="F:DNA topoisomerase type II (double strand cut, ATP-hydrolyzing) activity"/>
    <property type="evidence" value="ECO:0007669"/>
    <property type="project" value="UniProtKB-UniRule"/>
</dbReference>
<feature type="site" description="Interaction with DNA" evidence="7">
    <location>
        <position position="43"/>
    </location>
</feature>
<accession>A0AB36JXC5</accession>
<dbReference type="HAMAP" id="MF_00936">
    <property type="entry name" value="ParC_type1"/>
    <property type="match status" value="1"/>
</dbReference>
<comment type="function">
    <text evidence="7">Topoisomerase IV is essential for chromosome segregation. It relaxes supercoiled DNA. Performs the decatenation events required during the replication of a circular DNA molecule.</text>
</comment>
<evidence type="ECO:0000256" key="3">
    <source>
        <dbReference type="ARBA" id="ARBA00023029"/>
    </source>
</evidence>
<keyword evidence="4 7" id="KW-0238">DNA-binding</keyword>
<dbReference type="InterPro" id="IPR005742">
    <property type="entry name" value="TopoIV_A_Gneg"/>
</dbReference>
<evidence type="ECO:0000256" key="1">
    <source>
        <dbReference type="ARBA" id="ARBA00000185"/>
    </source>
</evidence>
<dbReference type="Gene3D" id="2.120.10.90">
    <property type="entry name" value="DNA gyrase/topoisomerase IV, subunit A, C-terminal"/>
    <property type="match status" value="1"/>
</dbReference>
<evidence type="ECO:0000256" key="4">
    <source>
        <dbReference type="ARBA" id="ARBA00023125"/>
    </source>
</evidence>
<comment type="subcellular location">
    <subcellularLocation>
        <location evidence="7">Cell membrane</location>
        <topology evidence="7">Peripheral membrane protein</topology>
    </subcellularLocation>
</comment>
<evidence type="ECO:0000256" key="7">
    <source>
        <dbReference type="HAMAP-Rule" id="MF_00936"/>
    </source>
</evidence>
<evidence type="ECO:0000256" key="6">
    <source>
        <dbReference type="ARBA" id="ARBA00023235"/>
    </source>
</evidence>
<dbReference type="FunFam" id="3.30.1360.40:FF:000005">
    <property type="entry name" value="DNA topoisomerase 4 subunit A"/>
    <property type="match status" value="1"/>
</dbReference>
<feature type="site" description="Transition state stabilizer" evidence="7">
    <location>
        <position position="123"/>
    </location>
</feature>
<gene>
    <name evidence="7" type="primary">parC</name>
    <name evidence="10" type="ORF">BZG00_08555</name>
</gene>
<feature type="site" description="Interaction with DNA" evidence="7">
    <location>
        <position position="81"/>
    </location>
</feature>
<name>A0AB36JXC5_9GAMM</name>
<evidence type="ECO:0000259" key="9">
    <source>
        <dbReference type="PROSITE" id="PS52040"/>
    </source>
</evidence>
<dbReference type="SUPFAM" id="SSF101904">
    <property type="entry name" value="GyrA/ParC C-terminal domain-like"/>
    <property type="match status" value="1"/>
</dbReference>
<dbReference type="GO" id="GO:0005737">
    <property type="term" value="C:cytoplasm"/>
    <property type="evidence" value="ECO:0007669"/>
    <property type="project" value="TreeGrafter"/>
</dbReference>
<dbReference type="GO" id="GO:0005524">
    <property type="term" value="F:ATP binding"/>
    <property type="evidence" value="ECO:0007669"/>
    <property type="project" value="InterPro"/>
</dbReference>
<dbReference type="PANTHER" id="PTHR43493:SF1">
    <property type="entry name" value="DNA TOPOISOMERASE 4 SUBUNIT A"/>
    <property type="match status" value="1"/>
</dbReference>
<dbReference type="InterPro" id="IPR013757">
    <property type="entry name" value="Topo_IIA_A_a_sf"/>
</dbReference>
<dbReference type="Gene3D" id="3.90.199.10">
    <property type="entry name" value="Topoisomerase II, domain 5"/>
    <property type="match status" value="1"/>
</dbReference>
<dbReference type="Gene3D" id="1.10.268.10">
    <property type="entry name" value="Topoisomerase, domain 3"/>
    <property type="match status" value="1"/>
</dbReference>
<protein>
    <recommendedName>
        <fullName evidence="7">DNA topoisomerase 4 subunit A</fullName>
        <ecNumber evidence="7">5.6.2.2</ecNumber>
    </recommendedName>
    <alternativeName>
        <fullName evidence="7">Topoisomerase IV subunit A</fullName>
    </alternativeName>
</protein>
<dbReference type="InterPro" id="IPR035516">
    <property type="entry name" value="Gyrase/topoIV_suA_C"/>
</dbReference>
<comment type="subunit">
    <text evidence="7">Heterotetramer composed of ParC and ParE.</text>
</comment>
<organism evidence="10 11">
    <name type="scientific">Salinivibrio kushneri</name>
    <dbReference type="NCBI Taxonomy" id="1908198"/>
    <lineage>
        <taxon>Bacteria</taxon>
        <taxon>Pseudomonadati</taxon>
        <taxon>Pseudomonadota</taxon>
        <taxon>Gammaproteobacteria</taxon>
        <taxon>Vibrionales</taxon>
        <taxon>Vibrionaceae</taxon>
        <taxon>Salinivibrio</taxon>
    </lineage>
</organism>
<dbReference type="AlphaFoldDB" id="A0AB36JXC5"/>
<dbReference type="GO" id="GO:0019897">
    <property type="term" value="C:extrinsic component of plasma membrane"/>
    <property type="evidence" value="ECO:0007669"/>
    <property type="project" value="UniProtKB-UniRule"/>
</dbReference>
<feature type="domain" description="Topo IIA-type catalytic" evidence="9">
    <location>
        <begin position="35"/>
        <end position="498"/>
    </location>
</feature>